<sequence>MGLIRRLRVTQRAIERAMLKQIRRKTKVTDIAQRFAKLQWQWAGHIARRNDVGVAT</sequence>
<feature type="non-terminal residue" evidence="1">
    <location>
        <position position="56"/>
    </location>
</feature>
<organism evidence="1 2">
    <name type="scientific">Pararge aegeria aegeria</name>
    <dbReference type="NCBI Taxonomy" id="348720"/>
    <lineage>
        <taxon>Eukaryota</taxon>
        <taxon>Metazoa</taxon>
        <taxon>Ecdysozoa</taxon>
        <taxon>Arthropoda</taxon>
        <taxon>Hexapoda</taxon>
        <taxon>Insecta</taxon>
        <taxon>Pterygota</taxon>
        <taxon>Neoptera</taxon>
        <taxon>Endopterygota</taxon>
        <taxon>Lepidoptera</taxon>
        <taxon>Glossata</taxon>
        <taxon>Ditrysia</taxon>
        <taxon>Papilionoidea</taxon>
        <taxon>Nymphalidae</taxon>
        <taxon>Satyrinae</taxon>
        <taxon>Satyrini</taxon>
        <taxon>Parargina</taxon>
        <taxon>Pararge</taxon>
    </lineage>
</organism>
<dbReference type="EMBL" id="CAKXAJ010019617">
    <property type="protein sequence ID" value="CAH2218447.1"/>
    <property type="molecule type" value="Genomic_DNA"/>
</dbReference>
<dbReference type="OrthoDB" id="407509at2759"/>
<protein>
    <submittedName>
        <fullName evidence="1">Jg1980 protein</fullName>
    </submittedName>
</protein>
<gene>
    <name evidence="1" type="primary">jg1980</name>
    <name evidence="1" type="ORF">PAEG_LOCUS6281</name>
</gene>
<evidence type="ECO:0000313" key="2">
    <source>
        <dbReference type="Proteomes" id="UP000838756"/>
    </source>
</evidence>
<name>A0A8S4QYA8_9NEOP</name>
<dbReference type="Proteomes" id="UP000838756">
    <property type="component" value="Unassembled WGS sequence"/>
</dbReference>
<evidence type="ECO:0000313" key="1">
    <source>
        <dbReference type="EMBL" id="CAH2218447.1"/>
    </source>
</evidence>
<keyword evidence="2" id="KW-1185">Reference proteome</keyword>
<proteinExistence type="predicted"/>
<dbReference type="AlphaFoldDB" id="A0A8S4QYA8"/>
<reference evidence="1" key="1">
    <citation type="submission" date="2022-03" db="EMBL/GenBank/DDBJ databases">
        <authorList>
            <person name="Lindestad O."/>
        </authorList>
    </citation>
    <scope>NUCLEOTIDE SEQUENCE</scope>
</reference>
<accession>A0A8S4QYA8</accession>
<comment type="caution">
    <text evidence="1">The sequence shown here is derived from an EMBL/GenBank/DDBJ whole genome shotgun (WGS) entry which is preliminary data.</text>
</comment>